<comment type="caution">
    <text evidence="1">The sequence shown here is derived from an EMBL/GenBank/DDBJ whole genome shotgun (WGS) entry which is preliminary data.</text>
</comment>
<organism evidence="1 2">
    <name type="scientific">Arachis hypogaea</name>
    <name type="common">Peanut</name>
    <dbReference type="NCBI Taxonomy" id="3818"/>
    <lineage>
        <taxon>Eukaryota</taxon>
        <taxon>Viridiplantae</taxon>
        <taxon>Streptophyta</taxon>
        <taxon>Embryophyta</taxon>
        <taxon>Tracheophyta</taxon>
        <taxon>Spermatophyta</taxon>
        <taxon>Magnoliopsida</taxon>
        <taxon>eudicotyledons</taxon>
        <taxon>Gunneridae</taxon>
        <taxon>Pentapetalae</taxon>
        <taxon>rosids</taxon>
        <taxon>fabids</taxon>
        <taxon>Fabales</taxon>
        <taxon>Fabaceae</taxon>
        <taxon>Papilionoideae</taxon>
        <taxon>50 kb inversion clade</taxon>
        <taxon>dalbergioids sensu lato</taxon>
        <taxon>Dalbergieae</taxon>
        <taxon>Pterocarpus clade</taxon>
        <taxon>Arachis</taxon>
    </lineage>
</organism>
<sequence>MEENTRPNSKQTKRQWTSHEDAKLVECLVEFAITSWKCDNGTFKSGYGKYLKKMLHEKIPGCDLKREATLSDRQVNENTQVNLEETEMEYEADSQEPPTPGVPVALGASAAPSYSAAPSASYIERNKRKRGSKSEEVIDIVVESMRDMKDAYQEHTAVLVDMVSCFKHEKEGAERRMKLMALLRDVPGLSGDDRMKAGLSILRDNSLIDMVFQLQPGELLPFLKKLL</sequence>
<name>A0A444WPZ4_ARAHY</name>
<accession>A0A444WPZ4</accession>
<evidence type="ECO:0000313" key="1">
    <source>
        <dbReference type="EMBL" id="RYQ79491.1"/>
    </source>
</evidence>
<protein>
    <recommendedName>
        <fullName evidence="3">Myb/SANT-like domain-containing protein</fullName>
    </recommendedName>
</protein>
<keyword evidence="2" id="KW-1185">Reference proteome</keyword>
<evidence type="ECO:0000313" key="2">
    <source>
        <dbReference type="Proteomes" id="UP000289738"/>
    </source>
</evidence>
<proteinExistence type="predicted"/>
<dbReference type="PANTHER" id="PTHR46250:SF18">
    <property type="entry name" value="MYB_SANT-LIKE DOMAIN-CONTAINING PROTEIN"/>
    <property type="match status" value="1"/>
</dbReference>
<gene>
    <name evidence="1" type="ORF">Ahy_Scaffold6g108238</name>
</gene>
<dbReference type="AlphaFoldDB" id="A0A444WPZ4"/>
<dbReference type="PANTHER" id="PTHR46250">
    <property type="entry name" value="MYB/SANT-LIKE DNA-BINDING DOMAIN PROTEIN-RELATED"/>
    <property type="match status" value="1"/>
</dbReference>
<dbReference type="EMBL" id="SDMP01000026">
    <property type="protein sequence ID" value="RYQ79491.1"/>
    <property type="molecule type" value="Genomic_DNA"/>
</dbReference>
<evidence type="ECO:0008006" key="3">
    <source>
        <dbReference type="Google" id="ProtNLM"/>
    </source>
</evidence>
<dbReference type="Proteomes" id="UP000289738">
    <property type="component" value="Unassembled WGS sequence"/>
</dbReference>
<reference evidence="1 2" key="1">
    <citation type="submission" date="2019-01" db="EMBL/GenBank/DDBJ databases">
        <title>Sequencing of cultivated peanut Arachis hypogaea provides insights into genome evolution and oil improvement.</title>
        <authorList>
            <person name="Chen X."/>
        </authorList>
    </citation>
    <scope>NUCLEOTIDE SEQUENCE [LARGE SCALE GENOMIC DNA]</scope>
    <source>
        <strain evidence="2">cv. Fuhuasheng</strain>
        <tissue evidence="1">Leaves</tissue>
    </source>
</reference>